<dbReference type="EMBL" id="CP097332">
    <property type="protein sequence ID" value="UQX89153.1"/>
    <property type="molecule type" value="Genomic_DNA"/>
</dbReference>
<organism evidence="5 6">
    <name type="scientific">Jatrophihabitans telluris</name>
    <dbReference type="NCBI Taxonomy" id="2038343"/>
    <lineage>
        <taxon>Bacteria</taxon>
        <taxon>Bacillati</taxon>
        <taxon>Actinomycetota</taxon>
        <taxon>Actinomycetes</taxon>
        <taxon>Jatrophihabitantales</taxon>
        <taxon>Jatrophihabitantaceae</taxon>
        <taxon>Jatrophihabitans</taxon>
    </lineage>
</organism>
<dbReference type="InterPro" id="IPR018197">
    <property type="entry name" value="Glycerate_kinase_RE-like"/>
</dbReference>
<keyword evidence="3 4" id="KW-0418">Kinase</keyword>
<accession>A0ABY4R054</accession>
<evidence type="ECO:0000313" key="5">
    <source>
        <dbReference type="EMBL" id="UQX89153.1"/>
    </source>
</evidence>
<evidence type="ECO:0000256" key="2">
    <source>
        <dbReference type="ARBA" id="ARBA00022679"/>
    </source>
</evidence>
<keyword evidence="6" id="KW-1185">Reference proteome</keyword>
<dbReference type="Pfam" id="PF02595">
    <property type="entry name" value="Gly_kinase"/>
    <property type="match status" value="2"/>
</dbReference>
<dbReference type="PANTHER" id="PTHR21599">
    <property type="entry name" value="GLYCERATE KINASE"/>
    <property type="match status" value="1"/>
</dbReference>
<evidence type="ECO:0000256" key="4">
    <source>
        <dbReference type="PIRNR" id="PIRNR006078"/>
    </source>
</evidence>
<comment type="similarity">
    <text evidence="1 4">Belongs to the glycerate kinase type-1 family.</text>
</comment>
<dbReference type="Proteomes" id="UP001056336">
    <property type="component" value="Chromosome"/>
</dbReference>
<dbReference type="PIRSF" id="PIRSF006078">
    <property type="entry name" value="GlxK"/>
    <property type="match status" value="1"/>
</dbReference>
<dbReference type="Gene3D" id="3.40.50.10350">
    <property type="entry name" value="Glycerate kinase, domain 1"/>
    <property type="match status" value="1"/>
</dbReference>
<dbReference type="RefSeq" id="WP_249773049.1">
    <property type="nucleotide sequence ID" value="NZ_CP097332.1"/>
</dbReference>
<dbReference type="GO" id="GO:0016301">
    <property type="term" value="F:kinase activity"/>
    <property type="evidence" value="ECO:0007669"/>
    <property type="project" value="UniProtKB-KW"/>
</dbReference>
<name>A0ABY4R054_9ACTN</name>
<reference evidence="5" key="2">
    <citation type="submission" date="2022-05" db="EMBL/GenBank/DDBJ databases">
        <authorList>
            <person name="Kim J.-S."/>
            <person name="Lee K."/>
            <person name="Suh M."/>
            <person name="Eom M."/>
            <person name="Kim J.-S."/>
            <person name="Kim D.-S."/>
            <person name="Ko S.-H."/>
            <person name="Shin Y."/>
            <person name="Lee J.-S."/>
        </authorList>
    </citation>
    <scope>NUCLEOTIDE SEQUENCE</scope>
    <source>
        <strain evidence="5">N237</strain>
    </source>
</reference>
<sequence length="344" mass="34415">MIVLAAPDKFRGTATAEQVCAAIAAAVLASGGQIRSRPMADGGEGLLEAFGGANRWSTVTGPDGPDGAAVLAGWRQDDAGLAVIEAAQANGLILAGGIEHNDPMAATSRGVGELLVTALRAGAERVLLGVGGSATTDGGYPAVAAVRAAGVLRAGRLPVPVSVCCDVATPFLDAARVYGPQKGAGPEQITALTGRLAALRDDYEREYGVDVGALAGAGAAGGLAGGLAALGARLVPGFATVASEVNFDGLLAGADLVVTGEGAFDRTSLAGKVVGEVILRARSAGVPVLVVAGVVRDADWPDSSELTVVDLSERFGRDRAWTDTTACVREAVAEYLSPVRGFSA</sequence>
<evidence type="ECO:0000256" key="1">
    <source>
        <dbReference type="ARBA" id="ARBA00006284"/>
    </source>
</evidence>
<dbReference type="InterPro" id="IPR036129">
    <property type="entry name" value="Glycerate_kinase_sf"/>
</dbReference>
<dbReference type="InterPro" id="IPR004381">
    <property type="entry name" value="Glycerate_kinase"/>
</dbReference>
<dbReference type="InterPro" id="IPR018193">
    <property type="entry name" value="Glyc_kinase_flavodox-like_fold"/>
</dbReference>
<protein>
    <submittedName>
        <fullName evidence="5">Glycerate kinase</fullName>
    </submittedName>
</protein>
<dbReference type="PANTHER" id="PTHR21599:SF0">
    <property type="entry name" value="GLYCERATE KINASE"/>
    <property type="match status" value="1"/>
</dbReference>
<dbReference type="Gene3D" id="3.90.1510.10">
    <property type="entry name" value="Glycerate kinase, domain 2"/>
    <property type="match status" value="1"/>
</dbReference>
<evidence type="ECO:0000256" key="3">
    <source>
        <dbReference type="ARBA" id="ARBA00022777"/>
    </source>
</evidence>
<dbReference type="SUPFAM" id="SSF110738">
    <property type="entry name" value="Glycerate kinase I"/>
    <property type="match status" value="1"/>
</dbReference>
<gene>
    <name evidence="5" type="ORF">M6D93_03905</name>
</gene>
<reference evidence="5" key="1">
    <citation type="journal article" date="2018" name="Int. J. Syst. Evol. Microbiol.">
        <title>Jatrophihabitans telluris sp. nov., isolated from sediment soil of lava forest wetlands and the emended description of the genus Jatrophihabitans.</title>
        <authorList>
            <person name="Lee K.C."/>
            <person name="Suh M.K."/>
            <person name="Eom M.K."/>
            <person name="Kim K.K."/>
            <person name="Kim J.S."/>
            <person name="Kim D.S."/>
            <person name="Ko S.H."/>
            <person name="Shin Y.K."/>
            <person name="Lee J.S."/>
        </authorList>
    </citation>
    <scope>NUCLEOTIDE SEQUENCE</scope>
    <source>
        <strain evidence="5">N237</strain>
    </source>
</reference>
<keyword evidence="2 4" id="KW-0808">Transferase</keyword>
<proteinExistence type="inferred from homology"/>
<evidence type="ECO:0000313" key="6">
    <source>
        <dbReference type="Proteomes" id="UP001056336"/>
    </source>
</evidence>